<dbReference type="SUPFAM" id="SSF69593">
    <property type="entry name" value="Glycerol-3-phosphate (1)-acyltransferase"/>
    <property type="match status" value="1"/>
</dbReference>
<dbReference type="PANTHER" id="PTHR10434">
    <property type="entry name" value="1-ACYL-SN-GLYCEROL-3-PHOSPHATE ACYLTRANSFERASE"/>
    <property type="match status" value="1"/>
</dbReference>
<dbReference type="PANTHER" id="PTHR10434:SF9">
    <property type="entry name" value="PHOSPHOLIPID_GLYCEROL ACYLTRANSFERASE DOMAIN-CONTAINING PROTEIN"/>
    <property type="match status" value="1"/>
</dbReference>
<dbReference type="HOGENOM" id="CLU_099447_0_0_6"/>
<feature type="domain" description="Phospholipid/glycerol acyltransferase" evidence="4">
    <location>
        <begin position="82"/>
        <end position="194"/>
    </location>
</feature>
<dbReference type="EMBL" id="AYEU01000006">
    <property type="protein sequence ID" value="ESK51401.1"/>
    <property type="molecule type" value="Genomic_DNA"/>
</dbReference>
<gene>
    <name evidence="5" type="ORF">P255_01915</name>
</gene>
<dbReference type="AlphaFoldDB" id="V2US15"/>
<reference evidence="5 6" key="1">
    <citation type="submission" date="2013-10" db="EMBL/GenBank/DDBJ databases">
        <title>The Genome Sequence of Acinetobacter brisouii CIP 110357.</title>
        <authorList>
            <consortium name="The Broad Institute Genomics Platform"/>
            <consortium name="The Broad Institute Genome Sequencing Center for Infectious Disease"/>
            <person name="Cerqueira G."/>
            <person name="Feldgarden M."/>
            <person name="Courvalin P."/>
            <person name="Grillot-Courvalin C."/>
            <person name="Clermont D."/>
            <person name="Rocha E."/>
            <person name="Yoon E.-J."/>
            <person name="Nemec A."/>
            <person name="Young S.K."/>
            <person name="Zeng Q."/>
            <person name="Gargeya S."/>
            <person name="Fitzgerald M."/>
            <person name="Abouelleil A."/>
            <person name="Alvarado L."/>
            <person name="Berlin A.M."/>
            <person name="Chapman S.B."/>
            <person name="Gainer-Dewar J."/>
            <person name="Goldberg J."/>
            <person name="Gnerre S."/>
            <person name="Griggs A."/>
            <person name="Gujja S."/>
            <person name="Hansen M."/>
            <person name="Howarth C."/>
            <person name="Imamovic A."/>
            <person name="Ireland A."/>
            <person name="Larimer J."/>
            <person name="McCowan C."/>
            <person name="Murphy C."/>
            <person name="Pearson M."/>
            <person name="Poon T.W."/>
            <person name="Priest M."/>
            <person name="Roberts A."/>
            <person name="Saif S."/>
            <person name="Shea T."/>
            <person name="Sykes S."/>
            <person name="Wortman J."/>
            <person name="Nusbaum C."/>
            <person name="Birren B."/>
        </authorList>
    </citation>
    <scope>NUCLEOTIDE SEQUENCE [LARGE SCALE GENOMIC DNA]</scope>
    <source>
        <strain evidence="5 6">CIP 110357</strain>
    </source>
</reference>
<dbReference type="SMART" id="SM00563">
    <property type="entry name" value="PlsC"/>
    <property type="match status" value="1"/>
</dbReference>
<dbReference type="PATRIC" id="fig|1341683.3.peg.1902"/>
<evidence type="ECO:0000313" key="6">
    <source>
        <dbReference type="Proteomes" id="UP000018418"/>
    </source>
</evidence>
<dbReference type="STRING" id="396323.VH98_08885"/>
<name>V2US15_9GAMM</name>
<protein>
    <recommendedName>
        <fullName evidence="4">Phospholipid/glycerol acyltransferase domain-containing protein</fullName>
    </recommendedName>
</protein>
<comment type="caution">
    <text evidence="5">The sequence shown here is derived from an EMBL/GenBank/DDBJ whole genome shotgun (WGS) entry which is preliminary data.</text>
</comment>
<keyword evidence="2" id="KW-0808">Transferase</keyword>
<keyword evidence="6" id="KW-1185">Reference proteome</keyword>
<dbReference type="GO" id="GO:0003841">
    <property type="term" value="F:1-acylglycerol-3-phosphate O-acyltransferase activity"/>
    <property type="evidence" value="ECO:0007669"/>
    <property type="project" value="TreeGrafter"/>
</dbReference>
<accession>V2US15</accession>
<keyword evidence="3" id="KW-0012">Acyltransferase</keyword>
<evidence type="ECO:0000256" key="1">
    <source>
        <dbReference type="ARBA" id="ARBA00005189"/>
    </source>
</evidence>
<dbReference type="Proteomes" id="UP000018418">
    <property type="component" value="Unassembled WGS sequence"/>
</dbReference>
<sequence length="241" mass="27301">MLRVVGLKVKFTICKTMMGTSVYNAFLSKWHSTINMQAKNFPNLPPQLPARGTAHSRAWFRQLLFLQGWSFEGEIPDLPKGVAILMPHTSNYDAWYALIGILGLGVKISVLGKASLFKTPLKPLLEQVDVIPIQRNSKSGFTEQAIQIMQSREKIWIGLAPEGTRKHAQDLKTGFYRIATGANVPIVMFALDYQKKVLRCLGALQPSGDYEQDLDKILTHYQGQFYPKRLEWLSEPLRKLL</sequence>
<dbReference type="GO" id="GO:0006654">
    <property type="term" value="P:phosphatidic acid biosynthetic process"/>
    <property type="evidence" value="ECO:0007669"/>
    <property type="project" value="TreeGrafter"/>
</dbReference>
<dbReference type="InterPro" id="IPR002123">
    <property type="entry name" value="Plipid/glycerol_acylTrfase"/>
</dbReference>
<organism evidence="5 6">
    <name type="scientific">Acinetobacter brisouii CIP 110357</name>
    <dbReference type="NCBI Taxonomy" id="1341683"/>
    <lineage>
        <taxon>Bacteria</taxon>
        <taxon>Pseudomonadati</taxon>
        <taxon>Pseudomonadota</taxon>
        <taxon>Gammaproteobacteria</taxon>
        <taxon>Moraxellales</taxon>
        <taxon>Moraxellaceae</taxon>
        <taxon>Acinetobacter</taxon>
    </lineage>
</organism>
<evidence type="ECO:0000313" key="5">
    <source>
        <dbReference type="EMBL" id="ESK51401.1"/>
    </source>
</evidence>
<evidence type="ECO:0000256" key="2">
    <source>
        <dbReference type="ARBA" id="ARBA00022679"/>
    </source>
</evidence>
<proteinExistence type="predicted"/>
<comment type="pathway">
    <text evidence="1">Lipid metabolism.</text>
</comment>
<evidence type="ECO:0000259" key="4">
    <source>
        <dbReference type="SMART" id="SM00563"/>
    </source>
</evidence>
<evidence type="ECO:0000256" key="3">
    <source>
        <dbReference type="ARBA" id="ARBA00023315"/>
    </source>
</evidence>
<dbReference type="Pfam" id="PF01553">
    <property type="entry name" value="Acyltransferase"/>
    <property type="match status" value="1"/>
</dbReference>